<comment type="caution">
    <text evidence="5">The sequence shown here is derived from an EMBL/GenBank/DDBJ whole genome shotgun (WGS) entry which is preliminary data.</text>
</comment>
<evidence type="ECO:0000313" key="6">
    <source>
        <dbReference type="Proteomes" id="UP000289738"/>
    </source>
</evidence>
<dbReference type="GO" id="GO:0006508">
    <property type="term" value="P:proteolysis"/>
    <property type="evidence" value="ECO:0007669"/>
    <property type="project" value="UniProtKB-KW"/>
</dbReference>
<keyword evidence="6" id="KW-1185">Reference proteome</keyword>
<organism evidence="5 6">
    <name type="scientific">Arachis hypogaea</name>
    <name type="common">Peanut</name>
    <dbReference type="NCBI Taxonomy" id="3818"/>
    <lineage>
        <taxon>Eukaryota</taxon>
        <taxon>Viridiplantae</taxon>
        <taxon>Streptophyta</taxon>
        <taxon>Embryophyta</taxon>
        <taxon>Tracheophyta</taxon>
        <taxon>Spermatophyta</taxon>
        <taxon>Magnoliopsida</taxon>
        <taxon>eudicotyledons</taxon>
        <taxon>Gunneridae</taxon>
        <taxon>Pentapetalae</taxon>
        <taxon>rosids</taxon>
        <taxon>fabids</taxon>
        <taxon>Fabales</taxon>
        <taxon>Fabaceae</taxon>
        <taxon>Papilionoideae</taxon>
        <taxon>50 kb inversion clade</taxon>
        <taxon>dalbergioids sensu lato</taxon>
        <taxon>Dalbergieae</taxon>
        <taxon>Pterocarpus clade</taxon>
        <taxon>Arachis</taxon>
    </lineage>
</organism>
<evidence type="ECO:0000259" key="4">
    <source>
        <dbReference type="Pfam" id="PF02902"/>
    </source>
</evidence>
<evidence type="ECO:0000256" key="3">
    <source>
        <dbReference type="ARBA" id="ARBA00022801"/>
    </source>
</evidence>
<dbReference type="EMBL" id="SDMP01000002">
    <property type="protein sequence ID" value="RYR73265.1"/>
    <property type="molecule type" value="Genomic_DNA"/>
</dbReference>
<name>A0A445EDB1_ARAHY</name>
<dbReference type="Pfam" id="PF02902">
    <property type="entry name" value="Peptidase_C48"/>
    <property type="match status" value="1"/>
</dbReference>
<comment type="similarity">
    <text evidence="1">Belongs to the peptidase C48 family.</text>
</comment>
<dbReference type="Gene3D" id="3.40.395.10">
    <property type="entry name" value="Adenoviral Proteinase, Chain A"/>
    <property type="match status" value="1"/>
</dbReference>
<accession>A0A445EDB1</accession>
<evidence type="ECO:0000313" key="5">
    <source>
        <dbReference type="EMBL" id="RYR73265.1"/>
    </source>
</evidence>
<dbReference type="GO" id="GO:0008234">
    <property type="term" value="F:cysteine-type peptidase activity"/>
    <property type="evidence" value="ECO:0007669"/>
    <property type="project" value="InterPro"/>
</dbReference>
<gene>
    <name evidence="5" type="ORF">Ahy_A02g007618</name>
</gene>
<keyword evidence="2" id="KW-0645">Protease</keyword>
<evidence type="ECO:0000256" key="2">
    <source>
        <dbReference type="ARBA" id="ARBA00022670"/>
    </source>
</evidence>
<sequence length="241" mass="28294">MLFKFSTLEVPRVGFHSLSPVYMPNVDIMNIILMSASMRACCVLPPRVWYTPSVFADDVIAMRPFEVIRRKYMNRWMPATSRLEHVLVPVCEKTYTWYLMVVDVKHERVYCLDVTRAPEHKERRERNMRTILLLLAQFFMLESNMLSFSHVSADPTTWGPIKYPDGVPSYQECDDSCLWILNWIQTEGKFKVSNLPWQHMDPLKLRMKTATKIVLLDCNEVRATVVSKADAVWRKVIRMKD</sequence>
<evidence type="ECO:0000256" key="1">
    <source>
        <dbReference type="ARBA" id="ARBA00005234"/>
    </source>
</evidence>
<protein>
    <recommendedName>
        <fullName evidence="4">Ubiquitin-like protease family profile domain-containing protein</fullName>
    </recommendedName>
</protein>
<dbReference type="SUPFAM" id="SSF54001">
    <property type="entry name" value="Cysteine proteinases"/>
    <property type="match status" value="1"/>
</dbReference>
<dbReference type="InterPro" id="IPR003653">
    <property type="entry name" value="Peptidase_C48_C"/>
</dbReference>
<feature type="domain" description="Ubiquitin-like protease family profile" evidence="4">
    <location>
        <begin position="73"/>
        <end position="207"/>
    </location>
</feature>
<reference evidence="5 6" key="1">
    <citation type="submission" date="2019-01" db="EMBL/GenBank/DDBJ databases">
        <title>Sequencing of cultivated peanut Arachis hypogaea provides insights into genome evolution and oil improvement.</title>
        <authorList>
            <person name="Chen X."/>
        </authorList>
    </citation>
    <scope>NUCLEOTIDE SEQUENCE [LARGE SCALE GENOMIC DNA]</scope>
    <source>
        <strain evidence="6">cv. Fuhuasheng</strain>
        <tissue evidence="5">Leaves</tissue>
    </source>
</reference>
<dbReference type="InterPro" id="IPR038765">
    <property type="entry name" value="Papain-like_cys_pep_sf"/>
</dbReference>
<proteinExistence type="inferred from homology"/>
<keyword evidence="3" id="KW-0378">Hydrolase</keyword>
<dbReference type="Proteomes" id="UP000289738">
    <property type="component" value="Chromosome A02"/>
</dbReference>
<dbReference type="AlphaFoldDB" id="A0A445EDB1"/>